<dbReference type="Pfam" id="PF00053">
    <property type="entry name" value="EGF_laminin"/>
    <property type="match status" value="3"/>
</dbReference>
<reference evidence="17 18" key="1">
    <citation type="submission" date="2015-09" db="EMBL/GenBank/DDBJ databases">
        <title>Draft genome of the parasitic nematode Teladorsagia circumcincta isolate WARC Sus (inbred).</title>
        <authorList>
            <person name="Mitreva M."/>
        </authorList>
    </citation>
    <scope>NUCLEOTIDE SEQUENCE [LARGE SCALE GENOMIC DNA]</scope>
    <source>
        <strain evidence="17 18">S</strain>
    </source>
</reference>
<dbReference type="SMART" id="SM00180">
    <property type="entry name" value="EGF_Lam"/>
    <property type="match status" value="3"/>
</dbReference>
<feature type="domain" description="Laminin EGF-like" evidence="14">
    <location>
        <begin position="458"/>
        <end position="504"/>
    </location>
</feature>
<feature type="domain" description="Laminin N-terminal" evidence="16">
    <location>
        <begin position="1"/>
        <end position="133"/>
    </location>
</feature>
<feature type="disulfide bond" evidence="12">
    <location>
        <begin position="458"/>
        <end position="470"/>
    </location>
</feature>
<keyword evidence="18" id="KW-1185">Reference proteome</keyword>
<evidence type="ECO:0000256" key="1">
    <source>
        <dbReference type="ARBA" id="ARBA00004302"/>
    </source>
</evidence>
<feature type="domain" description="Laminin IV type B" evidence="15">
    <location>
        <begin position="197"/>
        <end position="377"/>
    </location>
</feature>
<dbReference type="Gene3D" id="2.10.25.10">
    <property type="entry name" value="Laminin"/>
    <property type="match status" value="1"/>
</dbReference>
<feature type="coiled-coil region" evidence="13">
    <location>
        <begin position="1031"/>
        <end position="1058"/>
    </location>
</feature>
<keyword evidence="6" id="KW-0084">Basement membrane</keyword>
<keyword evidence="11 12" id="KW-0424">Laminin EGF-like domain</keyword>
<dbReference type="OrthoDB" id="5985440at2759"/>
<dbReference type="InterPro" id="IPR008211">
    <property type="entry name" value="Laminin_N"/>
</dbReference>
<evidence type="ECO:0000256" key="6">
    <source>
        <dbReference type="ARBA" id="ARBA00022869"/>
    </source>
</evidence>
<keyword evidence="5" id="KW-0677">Repeat</keyword>
<dbReference type="InterPro" id="IPR013015">
    <property type="entry name" value="Laminin_IV_B"/>
</dbReference>
<dbReference type="InterPro" id="IPR050440">
    <property type="entry name" value="Laminin/Netrin_ECM"/>
</dbReference>
<organism evidence="17 18">
    <name type="scientific">Teladorsagia circumcincta</name>
    <name type="common">Brown stomach worm</name>
    <name type="synonym">Ostertagia circumcincta</name>
    <dbReference type="NCBI Taxonomy" id="45464"/>
    <lineage>
        <taxon>Eukaryota</taxon>
        <taxon>Metazoa</taxon>
        <taxon>Ecdysozoa</taxon>
        <taxon>Nematoda</taxon>
        <taxon>Chromadorea</taxon>
        <taxon>Rhabditida</taxon>
        <taxon>Rhabditina</taxon>
        <taxon>Rhabditomorpha</taxon>
        <taxon>Strongyloidea</taxon>
        <taxon>Trichostrongylidae</taxon>
        <taxon>Teladorsagia</taxon>
    </lineage>
</organism>
<feature type="coiled-coil region" evidence="13">
    <location>
        <begin position="900"/>
        <end position="948"/>
    </location>
</feature>
<proteinExistence type="predicted"/>
<comment type="subcellular location">
    <subcellularLocation>
        <location evidence="1">Secreted</location>
        <location evidence="1">Extracellular space</location>
        <location evidence="1">Extracellular matrix</location>
        <location evidence="1">Basement membrane</location>
    </subcellularLocation>
</comment>
<dbReference type="AlphaFoldDB" id="A0A2G9U9W1"/>
<dbReference type="PANTHER" id="PTHR10574:SF375">
    <property type="entry name" value="LAMININ SUBUNIT BETA-1"/>
    <property type="match status" value="1"/>
</dbReference>
<evidence type="ECO:0000256" key="2">
    <source>
        <dbReference type="ARBA" id="ARBA00022525"/>
    </source>
</evidence>
<evidence type="ECO:0000256" key="12">
    <source>
        <dbReference type="PROSITE-ProRule" id="PRU00460"/>
    </source>
</evidence>
<keyword evidence="3" id="KW-0272">Extracellular matrix</keyword>
<dbReference type="CDD" id="cd00055">
    <property type="entry name" value="EGF_Lam"/>
    <property type="match status" value="3"/>
</dbReference>
<evidence type="ECO:0000256" key="11">
    <source>
        <dbReference type="ARBA" id="ARBA00023292"/>
    </source>
</evidence>
<dbReference type="GO" id="GO:0005604">
    <property type="term" value="C:basement membrane"/>
    <property type="evidence" value="ECO:0007669"/>
    <property type="project" value="UniProtKB-SubCell"/>
</dbReference>
<evidence type="ECO:0000259" key="16">
    <source>
        <dbReference type="PROSITE" id="PS51117"/>
    </source>
</evidence>
<dbReference type="SMART" id="SM00136">
    <property type="entry name" value="LamNT"/>
    <property type="match status" value="1"/>
</dbReference>
<comment type="caution">
    <text evidence="12">Lacks conserved residue(s) required for the propagation of feature annotation.</text>
</comment>
<dbReference type="Gene3D" id="2.60.120.260">
    <property type="entry name" value="Galactose-binding domain-like"/>
    <property type="match status" value="1"/>
</dbReference>
<evidence type="ECO:0000256" key="13">
    <source>
        <dbReference type="SAM" id="Coils"/>
    </source>
</evidence>
<evidence type="ECO:0000256" key="3">
    <source>
        <dbReference type="ARBA" id="ARBA00022530"/>
    </source>
</evidence>
<dbReference type="Pfam" id="PF00055">
    <property type="entry name" value="Laminin_N"/>
    <property type="match status" value="1"/>
</dbReference>
<evidence type="ECO:0000256" key="10">
    <source>
        <dbReference type="ARBA" id="ARBA00023180"/>
    </source>
</evidence>
<sequence>MTFKSFRPAAMIIERSADFGKTWQVYRYFAYDCAGTFPGIPEGPPKKHTDVICTRAYSDVAPSTGGELVYKVISPHIATENPYADEIANLLKITNLRFNFTKLHTLGDDLLDYRPEIEEKYYYAIYEIVVRGSCSCYGHASRCIPIENNNDPALSRADIGICEGEEDPERGLVAGKCYCKPNVDGPRCDTADSSYYCANIDHFTYDAENAGLTNAEVEERETPPRETSMTWTGPGFDPIGWENVQITVVRPTEPDGECKYSDPSDDFLIARLHPGGRYVEVHPAVCLEANVEYEIRVQFGEKRTGVQDRGASVLIDSLVLAPPTDSLLIFQGSDRALQHKTEYDRYQCRNLVLSLTPHDMLSEVCQCNDHANICDQQTGACVECRDLTAGHYCDRCQDGYYGDPRDVRHVTVTLMVLHLMRMDLLSFNATNLMEGRTCSECEDYFWGDPTTSEGCKRCECNPTGSASQQCHRNNGTCVCLPGSGGDLCDQCARGYTGTWPYCQPCGECFHQWDSIIQDLKTQVDRLIDTAANIEDTGVASAYDEEFEKMEATLEETKKKLSDANISKEHIEQLESEVAKLKKEVGAAREKLDGIEARVSNATQAVDFAQEDLKKLQTDAERLTEAADDLRERTNKIKEADVQGAYNITKESAARSLGAQRRTDAAIGKLAEAESEARDAEALLEKNRDDFDKQYAENEAALAESPGSCGFCGGQSCLEGAVSKADQAKSFSLEADLKLNEKQKEAEEVLTLVRDVLHSTAAAKKDALAALEVARNAAQQTNSSRAELDQIVDQMNTFLKSSRSSPEQIRALAEEVLAKKISLTPEQVADLTAKIRDSLTKISNIGAILAETRGNKTLATNLETKALEASSRAATIKNTTDTVREAIQVAEEAQLAATEAIRSAEEVMKLAREHLDAAKSEADATEARAKEVNTSLSSLEGEMKKVKVQYLQIADDAKNAFHLVDKALEAAKTAEHGNKQMTTDIEEAKRLLSERTQGNEAPQKRAEALRQRASKLLYKAQRSSDDINVLTKDASDVRLDDYQRTLDELNSRLEQVTKDIHASTEFFANCDV</sequence>
<feature type="disulfide bond" evidence="12">
    <location>
        <begin position="384"/>
        <end position="393"/>
    </location>
</feature>
<evidence type="ECO:0000256" key="4">
    <source>
        <dbReference type="ARBA" id="ARBA00022729"/>
    </source>
</evidence>
<dbReference type="PROSITE" id="PS01248">
    <property type="entry name" value="EGF_LAM_1"/>
    <property type="match status" value="1"/>
</dbReference>
<protein>
    <submittedName>
        <fullName evidence="17">Laminin EGF-like protein</fullName>
    </submittedName>
</protein>
<dbReference type="EMBL" id="KZ347865">
    <property type="protein sequence ID" value="PIO67031.1"/>
    <property type="molecule type" value="Genomic_DNA"/>
</dbReference>
<evidence type="ECO:0000313" key="18">
    <source>
        <dbReference type="Proteomes" id="UP000230423"/>
    </source>
</evidence>
<dbReference type="PROSITE" id="PS51116">
    <property type="entry name" value="LAMININ_IVB"/>
    <property type="match status" value="1"/>
</dbReference>
<dbReference type="Pfam" id="PF21199">
    <property type="entry name" value="LAMININ_IV_B"/>
    <property type="match status" value="1"/>
</dbReference>
<dbReference type="PANTHER" id="PTHR10574">
    <property type="entry name" value="NETRIN/LAMININ-RELATED"/>
    <property type="match status" value="1"/>
</dbReference>
<dbReference type="Proteomes" id="UP000230423">
    <property type="component" value="Unassembled WGS sequence"/>
</dbReference>
<dbReference type="FunFam" id="2.10.25.10:FF:000065">
    <property type="entry name" value="Laminin subunit beta 1"/>
    <property type="match status" value="1"/>
</dbReference>
<dbReference type="GO" id="GO:0009887">
    <property type="term" value="P:animal organ morphogenesis"/>
    <property type="evidence" value="ECO:0007669"/>
    <property type="project" value="TreeGrafter"/>
</dbReference>
<dbReference type="SUPFAM" id="SSF57196">
    <property type="entry name" value="EGF/Laminin"/>
    <property type="match status" value="1"/>
</dbReference>
<dbReference type="InterPro" id="IPR002049">
    <property type="entry name" value="LE_dom"/>
</dbReference>
<dbReference type="PROSITE" id="PS50027">
    <property type="entry name" value="EGF_LAM_2"/>
    <property type="match status" value="2"/>
</dbReference>
<dbReference type="GO" id="GO:0007155">
    <property type="term" value="P:cell adhesion"/>
    <property type="evidence" value="ECO:0007669"/>
    <property type="project" value="UniProtKB-KW"/>
</dbReference>
<evidence type="ECO:0000256" key="9">
    <source>
        <dbReference type="ARBA" id="ARBA00023157"/>
    </source>
</evidence>
<evidence type="ECO:0000256" key="7">
    <source>
        <dbReference type="ARBA" id="ARBA00022889"/>
    </source>
</evidence>
<dbReference type="Gene3D" id="2.170.300.10">
    <property type="entry name" value="Tie2 ligand-binding domain superfamily"/>
    <property type="match status" value="1"/>
</dbReference>
<dbReference type="Gene3D" id="1.20.5.340">
    <property type="match status" value="1"/>
</dbReference>
<dbReference type="GO" id="GO:0009888">
    <property type="term" value="P:tissue development"/>
    <property type="evidence" value="ECO:0007669"/>
    <property type="project" value="TreeGrafter"/>
</dbReference>
<keyword evidence="2" id="KW-0964">Secreted</keyword>
<keyword evidence="10" id="KW-0325">Glycoprotein</keyword>
<evidence type="ECO:0000256" key="8">
    <source>
        <dbReference type="ARBA" id="ARBA00023054"/>
    </source>
</evidence>
<evidence type="ECO:0000256" key="5">
    <source>
        <dbReference type="ARBA" id="ARBA00022737"/>
    </source>
</evidence>
<dbReference type="PROSITE" id="PS51117">
    <property type="entry name" value="LAMININ_NTER"/>
    <property type="match status" value="1"/>
</dbReference>
<dbReference type="FunFam" id="2.10.25.10:FF:000135">
    <property type="entry name" value="Laminin subunit beta 4"/>
    <property type="match status" value="1"/>
</dbReference>
<feature type="disulfide bond" evidence="12">
    <location>
        <begin position="479"/>
        <end position="488"/>
    </location>
</feature>
<feature type="disulfide bond" evidence="12">
    <location>
        <begin position="460"/>
        <end position="477"/>
    </location>
</feature>
<keyword evidence="9 12" id="KW-1015">Disulfide bond</keyword>
<evidence type="ECO:0000259" key="15">
    <source>
        <dbReference type="PROSITE" id="PS51116"/>
    </source>
</evidence>
<keyword evidence="8 13" id="KW-0175">Coiled coil</keyword>
<name>A0A2G9U9W1_TELCI</name>
<gene>
    <name evidence="17" type="ORF">TELCIR_11238</name>
</gene>
<evidence type="ECO:0000313" key="17">
    <source>
        <dbReference type="EMBL" id="PIO67031.1"/>
    </source>
</evidence>
<feature type="domain" description="Laminin EGF-like" evidence="14">
    <location>
        <begin position="365"/>
        <end position="408"/>
    </location>
</feature>
<accession>A0A2G9U9W1</accession>
<evidence type="ECO:0000259" key="14">
    <source>
        <dbReference type="PROSITE" id="PS50027"/>
    </source>
</evidence>
<keyword evidence="4" id="KW-0732">Signal</keyword>
<feature type="coiled-coil region" evidence="13">
    <location>
        <begin position="516"/>
        <end position="689"/>
    </location>
</feature>
<keyword evidence="7" id="KW-0130">Cell adhesion</keyword>